<keyword evidence="3" id="KW-1185">Reference proteome</keyword>
<organism evidence="2 3">
    <name type="scientific">Mycobacterium ulcerans str. Harvey</name>
    <dbReference type="NCBI Taxonomy" id="1299332"/>
    <lineage>
        <taxon>Bacteria</taxon>
        <taxon>Bacillati</taxon>
        <taxon>Actinomycetota</taxon>
        <taxon>Actinomycetes</taxon>
        <taxon>Mycobacteriales</taxon>
        <taxon>Mycobacteriaceae</taxon>
        <taxon>Mycobacterium</taxon>
        <taxon>Mycobacterium ulcerans group</taxon>
    </lineage>
</organism>
<sequence>MVIPSQDGLFVLQLDADALDSEQDVLMDATGVIDDQTKITP</sequence>
<dbReference type="InterPro" id="IPR019674">
    <property type="entry name" value="Lipoprotein_LpqN/LpqT-like"/>
</dbReference>
<accession>A0ABN0R5K4</accession>
<gene>
    <name evidence="2" type="ORF">I551_1154</name>
</gene>
<evidence type="ECO:0000313" key="2">
    <source>
        <dbReference type="EMBL" id="EUA92339.1"/>
    </source>
</evidence>
<dbReference type="Pfam" id="PF10738">
    <property type="entry name" value="Lpp-LpqN"/>
    <property type="match status" value="1"/>
</dbReference>
<evidence type="ECO:0000256" key="1">
    <source>
        <dbReference type="ARBA" id="ARBA00022729"/>
    </source>
</evidence>
<dbReference type="EMBL" id="JAOL01000078">
    <property type="protein sequence ID" value="EUA92339.1"/>
    <property type="molecule type" value="Genomic_DNA"/>
</dbReference>
<keyword evidence="1" id="KW-0732">Signal</keyword>
<name>A0ABN0R5K4_MYCUL</name>
<proteinExistence type="predicted"/>
<dbReference type="Proteomes" id="UP000020681">
    <property type="component" value="Unassembled WGS sequence"/>
</dbReference>
<evidence type="ECO:0000313" key="3">
    <source>
        <dbReference type="Proteomes" id="UP000020681"/>
    </source>
</evidence>
<reference evidence="2 3" key="1">
    <citation type="submission" date="2014-01" db="EMBL/GenBank/DDBJ databases">
        <authorList>
            <person name="Dobos K."/>
            <person name="Lenaerts A."/>
            <person name="Ordway D."/>
            <person name="DeGroote M.A."/>
            <person name="Parker T."/>
            <person name="Sizemore C."/>
            <person name="Tallon L.J."/>
            <person name="Sadzewicz L.K."/>
            <person name="Sengamalay N."/>
            <person name="Fraser C.M."/>
            <person name="Hine E."/>
            <person name="Shefchek K.A."/>
            <person name="Das S.P."/>
            <person name="Tettelin H."/>
        </authorList>
    </citation>
    <scope>NUCLEOTIDE SEQUENCE [LARGE SCALE GENOMIC DNA]</scope>
    <source>
        <strain evidence="2 3">Harvey</strain>
    </source>
</reference>
<protein>
    <submittedName>
        <fullName evidence="2">LipoLpqN family protein</fullName>
    </submittedName>
</protein>
<comment type="caution">
    <text evidence="2">The sequence shown here is derived from an EMBL/GenBank/DDBJ whole genome shotgun (WGS) entry which is preliminary data.</text>
</comment>